<proteinExistence type="predicted"/>
<sequence length="92" mass="9385">MSWVSADDRIAQPEVSSVVPEDRILCTAGRRPAKAWAGIAEANVPARASAAHSAVVRVLDPLMCPSLLHAAGAGCFPAVMPPMLGPGALAGQ</sequence>
<dbReference type="Proteomes" id="UP001165135">
    <property type="component" value="Unassembled WGS sequence"/>
</dbReference>
<organism evidence="1 2">
    <name type="scientific">Actinoallomurus iriomotensis</name>
    <dbReference type="NCBI Taxonomy" id="478107"/>
    <lineage>
        <taxon>Bacteria</taxon>
        <taxon>Bacillati</taxon>
        <taxon>Actinomycetota</taxon>
        <taxon>Actinomycetes</taxon>
        <taxon>Streptosporangiales</taxon>
        <taxon>Thermomonosporaceae</taxon>
        <taxon>Actinoallomurus</taxon>
    </lineage>
</organism>
<comment type="caution">
    <text evidence="1">The sequence shown here is derived from an EMBL/GenBank/DDBJ whole genome shotgun (WGS) entry which is preliminary data.</text>
</comment>
<dbReference type="EMBL" id="BSTJ01000020">
    <property type="protein sequence ID" value="GLY81497.1"/>
    <property type="molecule type" value="Genomic_DNA"/>
</dbReference>
<name>A0A9W6RWP2_9ACTN</name>
<gene>
    <name evidence="1" type="ORF">Airi01_097640</name>
</gene>
<protein>
    <submittedName>
        <fullName evidence="1">Uncharacterized protein</fullName>
    </submittedName>
</protein>
<evidence type="ECO:0000313" key="1">
    <source>
        <dbReference type="EMBL" id="GLY81497.1"/>
    </source>
</evidence>
<reference evidence="1" key="1">
    <citation type="submission" date="2023-03" db="EMBL/GenBank/DDBJ databases">
        <title>Actinoallomurus iriomotensis NBRC 103681.</title>
        <authorList>
            <person name="Ichikawa N."/>
            <person name="Sato H."/>
            <person name="Tonouchi N."/>
        </authorList>
    </citation>
    <scope>NUCLEOTIDE SEQUENCE</scope>
    <source>
        <strain evidence="1">NBRC 103681</strain>
    </source>
</reference>
<evidence type="ECO:0000313" key="2">
    <source>
        <dbReference type="Proteomes" id="UP001165135"/>
    </source>
</evidence>
<dbReference type="AlphaFoldDB" id="A0A9W6RWP2"/>
<accession>A0A9W6RWP2</accession>